<dbReference type="PANTHER" id="PTHR43685:SF13">
    <property type="entry name" value="O ANTIGEN BIOSYNTHESIS RHAMNOSYLTRANSFERASE RFBN"/>
    <property type="match status" value="1"/>
</dbReference>
<dbReference type="STRING" id="1469948.GCA_000732725_00016"/>
<dbReference type="GO" id="GO:0016740">
    <property type="term" value="F:transferase activity"/>
    <property type="evidence" value="ECO:0007669"/>
    <property type="project" value="UniProtKB-KW"/>
</dbReference>
<evidence type="ECO:0000313" key="3">
    <source>
        <dbReference type="Proteomes" id="UP000295718"/>
    </source>
</evidence>
<reference evidence="2 3" key="1">
    <citation type="submission" date="2019-03" db="EMBL/GenBank/DDBJ databases">
        <title>Genomic Encyclopedia of Type Strains, Phase IV (KMG-IV): sequencing the most valuable type-strain genomes for metagenomic binning, comparative biology and taxonomic classification.</title>
        <authorList>
            <person name="Goeker M."/>
        </authorList>
    </citation>
    <scope>NUCLEOTIDE SEQUENCE [LARGE SCALE GENOMIC DNA]</scope>
    <source>
        <strain evidence="2 3">DSM 100556</strain>
    </source>
</reference>
<evidence type="ECO:0000259" key="1">
    <source>
        <dbReference type="Pfam" id="PF00535"/>
    </source>
</evidence>
<dbReference type="Gene3D" id="3.90.550.10">
    <property type="entry name" value="Spore Coat Polysaccharide Biosynthesis Protein SpsA, Chain A"/>
    <property type="match status" value="1"/>
</dbReference>
<proteinExistence type="predicted"/>
<dbReference type="InterPro" id="IPR001173">
    <property type="entry name" value="Glyco_trans_2-like"/>
</dbReference>
<protein>
    <submittedName>
        <fullName evidence="2">Rhamnosyltransferase</fullName>
    </submittedName>
</protein>
<dbReference type="OrthoDB" id="9790005at2"/>
<gene>
    <name evidence="2" type="ORF">EDD76_10423</name>
</gene>
<keyword evidence="2" id="KW-0808">Transferase</keyword>
<accession>A0A4V2QC84</accession>
<dbReference type="PANTHER" id="PTHR43685">
    <property type="entry name" value="GLYCOSYLTRANSFERASE"/>
    <property type="match status" value="1"/>
</dbReference>
<comment type="caution">
    <text evidence="2">The sequence shown here is derived from an EMBL/GenBank/DDBJ whole genome shotgun (WGS) entry which is preliminary data.</text>
</comment>
<dbReference type="SUPFAM" id="SSF53448">
    <property type="entry name" value="Nucleotide-diphospho-sugar transferases"/>
    <property type="match status" value="1"/>
</dbReference>
<dbReference type="Proteomes" id="UP000295718">
    <property type="component" value="Unassembled WGS sequence"/>
</dbReference>
<dbReference type="AlphaFoldDB" id="A0A4V2QC84"/>
<dbReference type="Pfam" id="PF00535">
    <property type="entry name" value="Glycos_transf_2"/>
    <property type="match status" value="1"/>
</dbReference>
<dbReference type="GO" id="GO:0044010">
    <property type="term" value="P:single-species biofilm formation"/>
    <property type="evidence" value="ECO:0007669"/>
    <property type="project" value="TreeGrafter"/>
</dbReference>
<dbReference type="InterPro" id="IPR050834">
    <property type="entry name" value="Glycosyltransf_2"/>
</dbReference>
<feature type="domain" description="Glycosyltransferase 2-like" evidence="1">
    <location>
        <begin position="6"/>
        <end position="177"/>
    </location>
</feature>
<sequence length="320" mass="37255">MKEVDVIIPVYKPDKTFFTLIDKLEKQTVPVRKIIVMNTEQKYFDRLIYGTPFAEKYSNIQVTHLSKKEFNHGDTRNRGVKRSQAPIFVMMTQDALPEDEFLLENLIRPLEKEGTAVSYARQLPAKDCNEMERFTRAFNYPDTSVEKSAADVERLGIKAYFCSNACAAYKRDIFDSLGEFVRYTIFNEDMLYAAKAVKAGYSVVYAAQARVIHSHNYTGRQQFHRNFDLGVSQAQHPEVFEGITSEKEGFALVKKMTSHLWQEGYRSQIPMFYFNSACRYAGFALGKNYRKLPAKLILKFTMNKEYWEQEKRIKSSKNFR</sequence>
<name>A0A4V2QC84_9FIRM</name>
<keyword evidence="3" id="KW-1185">Reference proteome</keyword>
<organism evidence="2 3">
    <name type="scientific">Kineothrix alysoides</name>
    <dbReference type="NCBI Taxonomy" id="1469948"/>
    <lineage>
        <taxon>Bacteria</taxon>
        <taxon>Bacillati</taxon>
        <taxon>Bacillota</taxon>
        <taxon>Clostridia</taxon>
        <taxon>Lachnospirales</taxon>
        <taxon>Lachnospiraceae</taxon>
        <taxon>Kineothrix</taxon>
    </lineage>
</organism>
<dbReference type="InterPro" id="IPR029044">
    <property type="entry name" value="Nucleotide-diphossugar_trans"/>
</dbReference>
<dbReference type="RefSeq" id="WP_031388807.1">
    <property type="nucleotide sequence ID" value="NZ_JPNB01000001.1"/>
</dbReference>
<dbReference type="EMBL" id="SLUO01000004">
    <property type="protein sequence ID" value="TCL59287.1"/>
    <property type="molecule type" value="Genomic_DNA"/>
</dbReference>
<evidence type="ECO:0000313" key="2">
    <source>
        <dbReference type="EMBL" id="TCL59287.1"/>
    </source>
</evidence>